<sequence>MSGTLPTVRWGILGTGWVSDKFAKDLVLSREDARASHVIKAVGTSSVAKGSAFLDGVFADSSASRPALYTDYADVYADPDVDIVYIGTPHALHKANCLDAIAAGKHVLCEKPFTVNEDEAREVVAAAKAKGVFLMEAMWTRFFPLFGDLRKAIHSDRVIGQVRRVFCDFSLAMDLEALPPTSRLKDPSLGAGALLDIGIYSLTWGFATLDPNMGDQAAQPKIDSSMTVVDDIDHAESIILNYTESRKMGILTASTYTKTPETFCRVEGSDGVITLSGPAASLPRKIIVCKPDGTETVKDYNHAGLGFFYEADSVALDLAAGRKESEVMPLTETLRILRIMDDLRRSNGLRYPQDK</sequence>
<organism evidence="1 2">
    <name type="scientific">Neofusicoccum parvum</name>
    <dbReference type="NCBI Taxonomy" id="310453"/>
    <lineage>
        <taxon>Eukaryota</taxon>
        <taxon>Fungi</taxon>
        <taxon>Dikarya</taxon>
        <taxon>Ascomycota</taxon>
        <taxon>Pezizomycotina</taxon>
        <taxon>Dothideomycetes</taxon>
        <taxon>Dothideomycetes incertae sedis</taxon>
        <taxon>Botryosphaeriales</taxon>
        <taxon>Botryosphaeriaceae</taxon>
        <taxon>Neofusicoccum</taxon>
    </lineage>
</organism>
<name>A0ACB5SFU9_9PEZI</name>
<accession>A0ACB5SFU9</accession>
<reference evidence="1" key="1">
    <citation type="submission" date="2024-09" db="EMBL/GenBank/DDBJ databases">
        <title>Draft Genome Sequences of Neofusicoccum parvum.</title>
        <authorList>
            <person name="Ashida A."/>
            <person name="Camagna M."/>
            <person name="Tanaka A."/>
            <person name="Takemoto D."/>
        </authorList>
    </citation>
    <scope>NUCLEOTIDE SEQUENCE</scope>
    <source>
        <strain evidence="1">PPO83</strain>
    </source>
</reference>
<protein>
    <submittedName>
        <fullName evidence="1">NAD(P)-binding protein</fullName>
    </submittedName>
</protein>
<evidence type="ECO:0000313" key="2">
    <source>
        <dbReference type="Proteomes" id="UP001165186"/>
    </source>
</evidence>
<evidence type="ECO:0000313" key="1">
    <source>
        <dbReference type="EMBL" id="GME39082.1"/>
    </source>
</evidence>
<keyword evidence="2" id="KW-1185">Reference proteome</keyword>
<gene>
    <name evidence="1" type="primary">g3877</name>
    <name evidence="1" type="ORF">NpPPO83_00003877</name>
</gene>
<dbReference type="Proteomes" id="UP001165186">
    <property type="component" value="Unassembled WGS sequence"/>
</dbReference>
<dbReference type="EMBL" id="BSXG01000086">
    <property type="protein sequence ID" value="GME39082.1"/>
    <property type="molecule type" value="Genomic_DNA"/>
</dbReference>
<comment type="caution">
    <text evidence="1">The sequence shown here is derived from an EMBL/GenBank/DDBJ whole genome shotgun (WGS) entry which is preliminary data.</text>
</comment>
<proteinExistence type="predicted"/>